<dbReference type="AlphaFoldDB" id="A0A6I4XML4"/>
<protein>
    <recommendedName>
        <fullName evidence="1">Helicase Helix-turn-helix domain-containing protein</fullName>
    </recommendedName>
</protein>
<accession>A0A6I4XML4</accession>
<dbReference type="EMBL" id="WVTI01000001">
    <property type="protein sequence ID" value="MXS24860.1"/>
    <property type="molecule type" value="Genomic_DNA"/>
</dbReference>
<organism evidence="2 3">
    <name type="scientific">Enterococcus gallinarum</name>
    <dbReference type="NCBI Taxonomy" id="1353"/>
    <lineage>
        <taxon>Bacteria</taxon>
        <taxon>Bacillati</taxon>
        <taxon>Bacillota</taxon>
        <taxon>Bacilli</taxon>
        <taxon>Lactobacillales</taxon>
        <taxon>Enterococcaceae</taxon>
        <taxon>Enterococcus</taxon>
    </lineage>
</organism>
<sequence length="327" mass="38050">MDAFILALFHHSDKLRPSTIYQILYGKRTSSVLSYAFFYDRLGYFQAMPNLEEDEFNKRITALIAAKQLVADEKGFLQTVAPATLTEVETLCRHLNYFQFGRRGEQMWRLVQLLVQAAAFQEISNRYIPVENTPMFTEPVRQLIRQHPKLKQALFTELWTVFEQIPGEFADFLAGTLTGPEQIGQTFFQLLPDNYQKMPWNQFFSAAAIHCFLSVAKKQSPLLAAGLNPFYQENLNQSMLKTRRLFLSGKSIEEIMALRQIKRGTVNDHLIEWAIIDDQFPYHYFATKQQFPPLSWKLPYHILQKEVPLDFLSIRINQIAQKRGILC</sequence>
<name>A0A6I4XML4_ENTGA</name>
<dbReference type="InterPro" id="IPR029491">
    <property type="entry name" value="Helicase_HTH"/>
</dbReference>
<evidence type="ECO:0000313" key="2">
    <source>
        <dbReference type="EMBL" id="MXS24860.1"/>
    </source>
</evidence>
<dbReference type="Proteomes" id="UP000439965">
    <property type="component" value="Unassembled WGS sequence"/>
</dbReference>
<comment type="caution">
    <text evidence="2">The sequence shown here is derived from an EMBL/GenBank/DDBJ whole genome shotgun (WGS) entry which is preliminary data.</text>
</comment>
<dbReference type="RefSeq" id="WP_160805704.1">
    <property type="nucleotide sequence ID" value="NZ_WVTI01000001.1"/>
</dbReference>
<feature type="domain" description="Helicase Helix-turn-helix" evidence="1">
    <location>
        <begin position="238"/>
        <end position="289"/>
    </location>
</feature>
<dbReference type="Pfam" id="PF14493">
    <property type="entry name" value="HTH_40"/>
    <property type="match status" value="1"/>
</dbReference>
<evidence type="ECO:0000259" key="1">
    <source>
        <dbReference type="Pfam" id="PF14493"/>
    </source>
</evidence>
<proteinExistence type="predicted"/>
<gene>
    <name evidence="2" type="ORF">GTI89_01975</name>
</gene>
<evidence type="ECO:0000313" key="3">
    <source>
        <dbReference type="Proteomes" id="UP000439965"/>
    </source>
</evidence>
<reference evidence="2 3" key="1">
    <citation type="submission" date="2019-04" db="EMBL/GenBank/DDBJ databases">
        <title>Step-wise assembly of the neonatal virome modulated by breast feeding.</title>
        <authorList>
            <person name="Liang G."/>
            <person name="Bushman F."/>
        </authorList>
    </citation>
    <scope>NUCLEOTIDE SEQUENCE [LARGE SCALE GENOMIC DNA]</scope>
    <source>
        <strain evidence="2 3">E3404</strain>
    </source>
</reference>